<dbReference type="Gene3D" id="3.30.530.20">
    <property type="match status" value="1"/>
</dbReference>
<dbReference type="Proteomes" id="UP001147700">
    <property type="component" value="Unassembled WGS sequence"/>
</dbReference>
<sequence length="158" mass="17183">MPVTSVVKDADARTLTITARFDASVERVWRLWSDPRQLERWWGPPGYPATVTEHDLVPGGTVAYFMTGPDGEQHHGWWRVRGVDPPRALEFDDGGPDMPTGAISVALSELAGGDTQMIVTASWESAEAMRRIFDTGTDAGMTAAVGQIDELLDPKGTT</sequence>
<accession>A0ABT4RLU6</accession>
<evidence type="ECO:0000313" key="3">
    <source>
        <dbReference type="EMBL" id="MDA0139460.1"/>
    </source>
</evidence>
<dbReference type="CDD" id="cd07814">
    <property type="entry name" value="SRPBCC_CalC_Aha1-like"/>
    <property type="match status" value="1"/>
</dbReference>
<keyword evidence="4" id="KW-1185">Reference proteome</keyword>
<feature type="domain" description="Activator of Hsp90 ATPase homologue 1/2-like C-terminal" evidence="2">
    <location>
        <begin position="22"/>
        <end position="152"/>
    </location>
</feature>
<organism evidence="3 4">
    <name type="scientific">Solirubrobacter deserti</name>
    <dbReference type="NCBI Taxonomy" id="2282478"/>
    <lineage>
        <taxon>Bacteria</taxon>
        <taxon>Bacillati</taxon>
        <taxon>Actinomycetota</taxon>
        <taxon>Thermoleophilia</taxon>
        <taxon>Solirubrobacterales</taxon>
        <taxon>Solirubrobacteraceae</taxon>
        <taxon>Solirubrobacter</taxon>
    </lineage>
</organism>
<dbReference type="InterPro" id="IPR023393">
    <property type="entry name" value="START-like_dom_sf"/>
</dbReference>
<comment type="caution">
    <text evidence="3">The sequence shown here is derived from an EMBL/GenBank/DDBJ whole genome shotgun (WGS) entry which is preliminary data.</text>
</comment>
<evidence type="ECO:0000259" key="2">
    <source>
        <dbReference type="Pfam" id="PF08327"/>
    </source>
</evidence>
<dbReference type="RefSeq" id="WP_202954333.1">
    <property type="nucleotide sequence ID" value="NZ_JAPCID010000026.1"/>
</dbReference>
<gene>
    <name evidence="3" type="ORF">OJ962_18300</name>
</gene>
<name>A0ABT4RLU6_9ACTN</name>
<dbReference type="EMBL" id="JAPCID010000026">
    <property type="protein sequence ID" value="MDA0139460.1"/>
    <property type="molecule type" value="Genomic_DNA"/>
</dbReference>
<comment type="similarity">
    <text evidence="1">Belongs to the AHA1 family.</text>
</comment>
<evidence type="ECO:0000256" key="1">
    <source>
        <dbReference type="ARBA" id="ARBA00006817"/>
    </source>
</evidence>
<protein>
    <submittedName>
        <fullName evidence="3">SRPBCC domain-containing protein</fullName>
    </submittedName>
</protein>
<reference evidence="3" key="1">
    <citation type="submission" date="2022-10" db="EMBL/GenBank/DDBJ databases">
        <title>The WGS of Solirubrobacter sp. CPCC 204708.</title>
        <authorList>
            <person name="Jiang Z."/>
        </authorList>
    </citation>
    <scope>NUCLEOTIDE SEQUENCE</scope>
    <source>
        <strain evidence="3">CPCC 204708</strain>
    </source>
</reference>
<dbReference type="SUPFAM" id="SSF55961">
    <property type="entry name" value="Bet v1-like"/>
    <property type="match status" value="1"/>
</dbReference>
<evidence type="ECO:0000313" key="4">
    <source>
        <dbReference type="Proteomes" id="UP001147700"/>
    </source>
</evidence>
<dbReference type="Pfam" id="PF08327">
    <property type="entry name" value="AHSA1"/>
    <property type="match status" value="1"/>
</dbReference>
<proteinExistence type="inferred from homology"/>
<dbReference type="InterPro" id="IPR013538">
    <property type="entry name" value="ASHA1/2-like_C"/>
</dbReference>